<evidence type="ECO:0000256" key="1">
    <source>
        <dbReference type="ARBA" id="ARBA00006750"/>
    </source>
</evidence>
<evidence type="ECO:0000313" key="5">
    <source>
        <dbReference type="Proteomes" id="UP000186601"/>
    </source>
</evidence>
<dbReference type="SUPFAM" id="SSF53335">
    <property type="entry name" value="S-adenosyl-L-methionine-dependent methyltransferases"/>
    <property type="match status" value="1"/>
</dbReference>
<evidence type="ECO:0000256" key="3">
    <source>
        <dbReference type="ARBA" id="ARBA00023122"/>
    </source>
</evidence>
<gene>
    <name evidence="4" type="ORF">PHLCEN_2v11722</name>
</gene>
<sequence length="414" mass="45669">MNPTLSPSNSPKVWRKLSVKRNRAPSYLPPLTQDSHDAALNAIRTYLKGRTSYDSFPVSFRLIVLDDKLEVRKALQCLLSNGKYTPSSGSLGLTCHTGVVSAPLWNSEKSRFVGMFTVSDIIHLIQYYYKSSTYEGAVSDVETLRLESLRELDSTQDTERFPEACEALGLKLVEVAGCLPNGRVLGGLIFGPFPTHTLMLQIVDVGYGCGDSLLLHLKHPSVPRPSLLVGITSLQEHHKRSLERTTDAEPGTKVELYHGDAVYHMEMGKRKHPLDPSSEELPFTSILALDCAYHFRTRQDFLRQSFARLSPGGHIALADICFGTTGKPSRWFKLLGLLGVVPQENIATMEEYLEVIRAVGYTAGELEDISADVFPGFCKFLATQGTGWVLFSKTIGMLAASGMKFVVVKASKPV</sequence>
<protein>
    <submittedName>
        <fullName evidence="4">Uncharacterized protein</fullName>
    </submittedName>
</protein>
<proteinExistence type="inferred from homology"/>
<dbReference type="AlphaFoldDB" id="A0A2R6NJ35"/>
<dbReference type="Gene3D" id="3.10.580.10">
    <property type="entry name" value="CBS-domain"/>
    <property type="match status" value="1"/>
</dbReference>
<dbReference type="SUPFAM" id="SSF54631">
    <property type="entry name" value="CBS-domain pair"/>
    <property type="match status" value="1"/>
</dbReference>
<dbReference type="STRING" id="98765.A0A2R6NJ35"/>
<keyword evidence="5" id="KW-1185">Reference proteome</keyword>
<dbReference type="GO" id="GO:0005737">
    <property type="term" value="C:cytoplasm"/>
    <property type="evidence" value="ECO:0007669"/>
    <property type="project" value="TreeGrafter"/>
</dbReference>
<dbReference type="Gene3D" id="3.40.50.150">
    <property type="entry name" value="Vaccinia Virus protein VP39"/>
    <property type="match status" value="1"/>
</dbReference>
<dbReference type="GO" id="GO:0016208">
    <property type="term" value="F:AMP binding"/>
    <property type="evidence" value="ECO:0007669"/>
    <property type="project" value="TreeGrafter"/>
</dbReference>
<dbReference type="PANTHER" id="PTHR13780">
    <property type="entry name" value="AMP-ACTIVATED PROTEIN KINASE, GAMMA REGULATORY SUBUNIT"/>
    <property type="match status" value="1"/>
</dbReference>
<comment type="similarity">
    <text evidence="1">Belongs to the 5'-AMP-activated protein kinase gamma subunit family.</text>
</comment>
<dbReference type="InterPro" id="IPR029063">
    <property type="entry name" value="SAM-dependent_MTases_sf"/>
</dbReference>
<dbReference type="InterPro" id="IPR050511">
    <property type="entry name" value="AMPK_gamma/SDS23_families"/>
</dbReference>
<dbReference type="EMBL" id="MLYV02001192">
    <property type="protein sequence ID" value="PSR72379.1"/>
    <property type="molecule type" value="Genomic_DNA"/>
</dbReference>
<reference evidence="4 5" key="1">
    <citation type="submission" date="2018-02" db="EMBL/GenBank/DDBJ databases">
        <title>Genome sequence of the basidiomycete white-rot fungus Phlebia centrifuga.</title>
        <authorList>
            <person name="Granchi Z."/>
            <person name="Peng M."/>
            <person name="de Vries R.P."/>
            <person name="Hilden K."/>
            <person name="Makela M.R."/>
            <person name="Grigoriev I."/>
            <person name="Riley R."/>
        </authorList>
    </citation>
    <scope>NUCLEOTIDE SEQUENCE [LARGE SCALE GENOMIC DNA]</scope>
    <source>
        <strain evidence="4 5">FBCC195</strain>
    </source>
</reference>
<dbReference type="GO" id="GO:0019901">
    <property type="term" value="F:protein kinase binding"/>
    <property type="evidence" value="ECO:0007669"/>
    <property type="project" value="TreeGrafter"/>
</dbReference>
<accession>A0A2R6NJ35</accession>
<dbReference type="GO" id="GO:0031588">
    <property type="term" value="C:nucleotide-activated protein kinase complex"/>
    <property type="evidence" value="ECO:0007669"/>
    <property type="project" value="TreeGrafter"/>
</dbReference>
<dbReference type="InterPro" id="IPR046342">
    <property type="entry name" value="CBS_dom_sf"/>
</dbReference>
<keyword evidence="2" id="KW-0677">Repeat</keyword>
<comment type="caution">
    <text evidence="4">The sequence shown here is derived from an EMBL/GenBank/DDBJ whole genome shotgun (WGS) entry which is preliminary data.</text>
</comment>
<name>A0A2R6NJ35_9APHY</name>
<dbReference type="PANTHER" id="PTHR13780:SF35">
    <property type="entry name" value="LD22662P"/>
    <property type="match status" value="1"/>
</dbReference>
<dbReference type="GO" id="GO:0005634">
    <property type="term" value="C:nucleus"/>
    <property type="evidence" value="ECO:0007669"/>
    <property type="project" value="TreeGrafter"/>
</dbReference>
<evidence type="ECO:0000313" key="4">
    <source>
        <dbReference type="EMBL" id="PSR72379.1"/>
    </source>
</evidence>
<dbReference type="Proteomes" id="UP000186601">
    <property type="component" value="Unassembled WGS sequence"/>
</dbReference>
<organism evidence="4 5">
    <name type="scientific">Hermanssonia centrifuga</name>
    <dbReference type="NCBI Taxonomy" id="98765"/>
    <lineage>
        <taxon>Eukaryota</taxon>
        <taxon>Fungi</taxon>
        <taxon>Dikarya</taxon>
        <taxon>Basidiomycota</taxon>
        <taxon>Agaricomycotina</taxon>
        <taxon>Agaricomycetes</taxon>
        <taxon>Polyporales</taxon>
        <taxon>Meruliaceae</taxon>
        <taxon>Hermanssonia</taxon>
    </lineage>
</organism>
<evidence type="ECO:0000256" key="2">
    <source>
        <dbReference type="ARBA" id="ARBA00022737"/>
    </source>
</evidence>
<dbReference type="GO" id="GO:0019887">
    <property type="term" value="F:protein kinase regulator activity"/>
    <property type="evidence" value="ECO:0007669"/>
    <property type="project" value="TreeGrafter"/>
</dbReference>
<dbReference type="OrthoDB" id="61390at2759"/>
<keyword evidence="3" id="KW-0129">CBS domain</keyword>